<sequence length="82" mass="9759">MKYFATFFTHSAAIKFSRYLTKNKIENESCPVPRKLSSNCGIGVSFHYDLDDVDNLYIDDLEKIYYADNDKYTLYRNFDEFE</sequence>
<dbReference type="OrthoDB" id="3192849at2"/>
<reference evidence="3" key="1">
    <citation type="submission" date="2016-11" db="EMBL/GenBank/DDBJ databases">
        <authorList>
            <person name="Varghese N."/>
            <person name="Submissions S."/>
        </authorList>
    </citation>
    <scope>NUCLEOTIDE SEQUENCE [LARGE SCALE GENOMIC DNA]</scope>
    <source>
        <strain evidence="3">DSM 2635</strain>
    </source>
</reference>
<organism evidence="2 3">
    <name type="scientific">Asaccharospora irregularis DSM 2635</name>
    <dbReference type="NCBI Taxonomy" id="1121321"/>
    <lineage>
        <taxon>Bacteria</taxon>
        <taxon>Bacillati</taxon>
        <taxon>Bacillota</taxon>
        <taxon>Clostridia</taxon>
        <taxon>Peptostreptococcales</taxon>
        <taxon>Peptostreptococcaceae</taxon>
        <taxon>Asaccharospora</taxon>
    </lineage>
</organism>
<accession>A0A1M5MYV9</accession>
<dbReference type="RefSeq" id="WP_073125043.1">
    <property type="nucleotide sequence ID" value="NZ_BAABCH010000002.1"/>
</dbReference>
<keyword evidence="3" id="KW-1185">Reference proteome</keyword>
<dbReference type="InterPro" id="IPR021778">
    <property type="entry name" value="Se/S_carrier-like"/>
</dbReference>
<dbReference type="STRING" id="1121321.SAMN04488530_10874"/>
<protein>
    <recommendedName>
        <fullName evidence="1">Putative Se/S carrier protein-like domain-containing protein</fullName>
    </recommendedName>
</protein>
<gene>
    <name evidence="2" type="ORF">SAMN04488530_10874</name>
</gene>
<evidence type="ECO:0000313" key="2">
    <source>
        <dbReference type="EMBL" id="SHG82516.1"/>
    </source>
</evidence>
<dbReference type="Pfam" id="PF11823">
    <property type="entry name" value="Se_S_carrier"/>
    <property type="match status" value="1"/>
</dbReference>
<dbReference type="EMBL" id="FQWX01000008">
    <property type="protein sequence ID" value="SHG82516.1"/>
    <property type="molecule type" value="Genomic_DNA"/>
</dbReference>
<feature type="domain" description="Putative Se/S carrier protein-like" evidence="1">
    <location>
        <begin position="2"/>
        <end position="50"/>
    </location>
</feature>
<dbReference type="AlphaFoldDB" id="A0A1M5MYV9"/>
<evidence type="ECO:0000259" key="1">
    <source>
        <dbReference type="Pfam" id="PF11823"/>
    </source>
</evidence>
<evidence type="ECO:0000313" key="3">
    <source>
        <dbReference type="Proteomes" id="UP000243255"/>
    </source>
</evidence>
<name>A0A1M5MYV9_9FIRM</name>
<proteinExistence type="predicted"/>
<dbReference type="Proteomes" id="UP000243255">
    <property type="component" value="Unassembled WGS sequence"/>
</dbReference>